<accession>A0AAN7UQW4</accession>
<dbReference type="Gene3D" id="1.10.510.10">
    <property type="entry name" value="Transferase(Phosphotransferase) domain 1"/>
    <property type="match status" value="1"/>
</dbReference>
<keyword evidence="1" id="KW-0547">Nucleotide-binding</keyword>
<dbReference type="Proteomes" id="UP001305414">
    <property type="component" value="Unassembled WGS sequence"/>
</dbReference>
<name>A0AAN7UQW4_9PEZI</name>
<comment type="caution">
    <text evidence="3">The sequence shown here is derived from an EMBL/GenBank/DDBJ whole genome shotgun (WGS) entry which is preliminary data.</text>
</comment>
<organism evidence="3 4">
    <name type="scientific">Xylaria bambusicola</name>
    <dbReference type="NCBI Taxonomy" id="326684"/>
    <lineage>
        <taxon>Eukaryota</taxon>
        <taxon>Fungi</taxon>
        <taxon>Dikarya</taxon>
        <taxon>Ascomycota</taxon>
        <taxon>Pezizomycotina</taxon>
        <taxon>Sordariomycetes</taxon>
        <taxon>Xylariomycetidae</taxon>
        <taxon>Xylariales</taxon>
        <taxon>Xylariaceae</taxon>
        <taxon>Xylaria</taxon>
    </lineage>
</organism>
<dbReference type="SUPFAM" id="SSF56112">
    <property type="entry name" value="Protein kinase-like (PK-like)"/>
    <property type="match status" value="1"/>
</dbReference>
<evidence type="ECO:0000259" key="2">
    <source>
        <dbReference type="PROSITE" id="PS50011"/>
    </source>
</evidence>
<reference evidence="3 4" key="1">
    <citation type="submission" date="2023-10" db="EMBL/GenBank/DDBJ databases">
        <title>Draft genome sequence of Xylaria bambusicola isolate GMP-LS, the root and basal stem rot pathogen of sugarcane in Indonesia.</title>
        <authorList>
            <person name="Selvaraj P."/>
            <person name="Muralishankar V."/>
            <person name="Muruganantham S."/>
            <person name="Sp S."/>
            <person name="Haryani S."/>
            <person name="Lau K.J.X."/>
            <person name="Naqvi N.I."/>
        </authorList>
    </citation>
    <scope>NUCLEOTIDE SEQUENCE [LARGE SCALE GENOMIC DNA]</scope>
    <source>
        <strain evidence="3">GMP-LS</strain>
    </source>
</reference>
<evidence type="ECO:0000256" key="1">
    <source>
        <dbReference type="PROSITE-ProRule" id="PRU10141"/>
    </source>
</evidence>
<dbReference type="InterPro" id="IPR000719">
    <property type="entry name" value="Prot_kinase_dom"/>
</dbReference>
<dbReference type="PROSITE" id="PS50011">
    <property type="entry name" value="PROTEIN_KINASE_DOM"/>
    <property type="match status" value="1"/>
</dbReference>
<feature type="domain" description="Protein kinase" evidence="2">
    <location>
        <begin position="39"/>
        <end position="399"/>
    </location>
</feature>
<dbReference type="InterPro" id="IPR011009">
    <property type="entry name" value="Kinase-like_dom_sf"/>
</dbReference>
<dbReference type="GO" id="GO:0004672">
    <property type="term" value="F:protein kinase activity"/>
    <property type="evidence" value="ECO:0007669"/>
    <property type="project" value="InterPro"/>
</dbReference>
<feature type="binding site" evidence="1">
    <location>
        <position position="78"/>
    </location>
    <ligand>
        <name>ATP</name>
        <dbReference type="ChEBI" id="CHEBI:30616"/>
    </ligand>
</feature>
<proteinExistence type="predicted"/>
<gene>
    <name evidence="3" type="ORF">RRF57_005789</name>
</gene>
<protein>
    <recommendedName>
        <fullName evidence="2">Protein kinase domain-containing protein</fullName>
    </recommendedName>
</protein>
<evidence type="ECO:0000313" key="4">
    <source>
        <dbReference type="Proteomes" id="UP001305414"/>
    </source>
</evidence>
<dbReference type="InterPro" id="IPR017441">
    <property type="entry name" value="Protein_kinase_ATP_BS"/>
</dbReference>
<sequence>MVASFSKVKMATSARRALRRIARNVELQLRFNFANNPAWEFEKVLGNGSYGITVLLADKDPLHIRRDRNNRRRRIVLKRQLIPEQGMADFLAEMQALEQLRGHAHIAQMIDSTVNTQYFRSRGGRTVVFLRRILRALTNHPENIFKIMAHHRGPAILLEYLEGGSLYTFALRQYETNTKLPNRLLWSIFYCLMRACAAMTYGKNAPYGGPLELEELQQDEPHLLLRHNDIAFRNLMFDDYEPQVPEHQTLPKVVLIDFGLATYIKRDGVPRAGEIADKYNMHECAKLMVKLIHPRAKVAGDLYAYITNPPLLTQAWEIIPDRYGYDHFPWVDNQLRYLLCEALGDLNYRPSLQQMLRRTRRGALKSASAYGPRAPDESDAACQAILQQLLHTPDPENDP</sequence>
<dbReference type="SMART" id="SM00220">
    <property type="entry name" value="S_TKc"/>
    <property type="match status" value="1"/>
</dbReference>
<keyword evidence="4" id="KW-1185">Reference proteome</keyword>
<evidence type="ECO:0000313" key="3">
    <source>
        <dbReference type="EMBL" id="KAK5630074.1"/>
    </source>
</evidence>
<dbReference type="GO" id="GO:0005524">
    <property type="term" value="F:ATP binding"/>
    <property type="evidence" value="ECO:0007669"/>
    <property type="project" value="UniProtKB-UniRule"/>
</dbReference>
<dbReference type="EMBL" id="JAWHQM010000013">
    <property type="protein sequence ID" value="KAK5630074.1"/>
    <property type="molecule type" value="Genomic_DNA"/>
</dbReference>
<dbReference type="PROSITE" id="PS00107">
    <property type="entry name" value="PROTEIN_KINASE_ATP"/>
    <property type="match status" value="1"/>
</dbReference>
<dbReference type="AlphaFoldDB" id="A0AAN7UQW4"/>
<keyword evidence="1" id="KW-0067">ATP-binding</keyword>